<organism evidence="1 2">
    <name type="scientific">Laspinema olomoucense D3b</name>
    <dbReference type="NCBI Taxonomy" id="2953688"/>
    <lineage>
        <taxon>Bacteria</taxon>
        <taxon>Bacillati</taxon>
        <taxon>Cyanobacteriota</taxon>
        <taxon>Cyanophyceae</taxon>
        <taxon>Oscillatoriophycideae</taxon>
        <taxon>Oscillatoriales</taxon>
        <taxon>Laspinemataceae</taxon>
        <taxon>Laspinema</taxon>
        <taxon>Laspinema olomoucense</taxon>
    </lineage>
</organism>
<name>A0ABT2N0R2_9CYAN</name>
<sequence>MKRSYSLSPKSQKIVGPEVTQKLTILALRHTKIHDENIVAIVDPKELINYYRFDLMAKYIYAKYRELGIESDWALKLYCNNVKTMNGYKEPDGSGKEGKTAFIEEFNRVLDSIKESGFDTINGLVPMVNDYLVDGGHRTVACLLYNCEIAALLTTEIDENNPPIPLDYRHFEDRGFKGIFSDAMALEYCRLKPNTYLVIIEPSFLGKSQEVEDILKAQGRIYYQKDVFLWKSGMAHFKHHLALITGSQKKKPPRSGITRVYVFESETLEEAIAAKQKLNALWDYKTESVYLTQTHEQTLELAELLLNENSIRFLNRTQLNPSSRFHEQLSKYRQELEENQIDSEWVCLSDRAVLAAYGIRDCDQLDVLHKGFDQITQLAIASSHNSQLPANGLQKDDIIFNPEHYFYYAGLKFASLDTVIALKQARKTPQDLEDLQAISTFLNAQKLRQSQLAYAVQLAFSPWGIYWLKKHGTLFFKRLGRALFWRSQTLLAKVNPKSRIG</sequence>
<evidence type="ECO:0000313" key="2">
    <source>
        <dbReference type="Proteomes" id="UP001525961"/>
    </source>
</evidence>
<proteinExistence type="predicted"/>
<reference evidence="1 2" key="1">
    <citation type="journal article" date="2022" name="Front. Microbiol.">
        <title>High genomic differentiation and limited gene flow indicate recent cryptic speciation within the genus Laspinema (cyanobacteria).</title>
        <authorList>
            <person name="Stanojkovic A."/>
            <person name="Skoupy S."/>
            <person name="Skaloud P."/>
            <person name="Dvorak P."/>
        </authorList>
    </citation>
    <scope>NUCLEOTIDE SEQUENCE [LARGE SCALE GENOMIC DNA]</scope>
    <source>
        <strain evidence="1 2">D3b</strain>
    </source>
</reference>
<dbReference type="EMBL" id="JAMXFA010000001">
    <property type="protein sequence ID" value="MCT7976254.1"/>
    <property type="molecule type" value="Genomic_DNA"/>
</dbReference>
<protein>
    <recommendedName>
        <fullName evidence="3">ParB/Sulfiredoxin domain-containing protein</fullName>
    </recommendedName>
</protein>
<dbReference type="RefSeq" id="WP_261234128.1">
    <property type="nucleotide sequence ID" value="NZ_JAMXFA010000001.1"/>
</dbReference>
<dbReference type="Proteomes" id="UP001525961">
    <property type="component" value="Unassembled WGS sequence"/>
</dbReference>
<gene>
    <name evidence="1" type="ORF">NG792_00785</name>
</gene>
<keyword evidence="2" id="KW-1185">Reference proteome</keyword>
<comment type="caution">
    <text evidence="1">The sequence shown here is derived from an EMBL/GenBank/DDBJ whole genome shotgun (WGS) entry which is preliminary data.</text>
</comment>
<accession>A0ABT2N0R2</accession>
<evidence type="ECO:0008006" key="3">
    <source>
        <dbReference type="Google" id="ProtNLM"/>
    </source>
</evidence>
<evidence type="ECO:0000313" key="1">
    <source>
        <dbReference type="EMBL" id="MCT7976254.1"/>
    </source>
</evidence>